<sequence>MGNASTREASSPYPTGHSRSASASSRYRSGSTNDARSSNPIIGGNGASGSGSGQAFSSLRGRDREASERARNLEHALFGLGIVGGSSRSGERAVRNREEEREAREARKREKEIEKEKERQRSLREESCDGGFLVTQGVYTGPQDFKDKVVRHLMLERKLAPFWKGLPDYEDDWTDAQLIAAVNGIPIPGPEVECELETPPVVSPASGAPNASDSALHLSVPTGTRSRSHSYTSDSSCRSNNTTGPPIARSRSKTLSTPPQTNTVQQVSTTNPLETNLTGRYIDGLPIEVALYKSATECPICFLYYPPYMNRTRCCDYDICSECFVQIKRADPHLPHDHEPQLGGSQEPPNPDLLMSEPASCPFCKETDFGVVYSPPPFRRGLVYTDSLAPTYIGSQTFSSDSSAPQSPGAPSSPVPGGGPRRKTALASTATEVVTTDQIRPDWAHKLQSARNQAARRAAAATALHNAAFLLNTASNNGSAAGLSGGFTSRRLMRRAGVSQGSESPSPGGSGAGTPRPGGVESLGVTGLGLLGIGSNGGGMRLGPSGTGATGGSPTEQRPGGRRARMVDLEEMMLREAIRLSILEEEARKAKEEQEKAKEKEEESLKAARGENVAGTDGDGEYSGGGSGSGNGNAKGKTVDRSANDTGESSAGAEGSSGSRGEGDGDSVVKRFAELSISYRSAEDAKGGSQGDDVVPEVSAAR</sequence>
<reference evidence="3 4" key="1">
    <citation type="journal article" date="2018" name="Nat. Ecol. Evol.">
        <title>Pezizomycetes genomes reveal the molecular basis of ectomycorrhizal truffle lifestyle.</title>
        <authorList>
            <person name="Murat C."/>
            <person name="Payen T."/>
            <person name="Noel B."/>
            <person name="Kuo A."/>
            <person name="Morin E."/>
            <person name="Chen J."/>
            <person name="Kohler A."/>
            <person name="Krizsan K."/>
            <person name="Balestrini R."/>
            <person name="Da Silva C."/>
            <person name="Montanini B."/>
            <person name="Hainaut M."/>
            <person name="Levati E."/>
            <person name="Barry K.W."/>
            <person name="Belfiori B."/>
            <person name="Cichocki N."/>
            <person name="Clum A."/>
            <person name="Dockter R.B."/>
            <person name="Fauchery L."/>
            <person name="Guy J."/>
            <person name="Iotti M."/>
            <person name="Le Tacon F."/>
            <person name="Lindquist E.A."/>
            <person name="Lipzen A."/>
            <person name="Malagnac F."/>
            <person name="Mello A."/>
            <person name="Molinier V."/>
            <person name="Miyauchi S."/>
            <person name="Poulain J."/>
            <person name="Riccioni C."/>
            <person name="Rubini A."/>
            <person name="Sitrit Y."/>
            <person name="Splivallo R."/>
            <person name="Traeger S."/>
            <person name="Wang M."/>
            <person name="Zifcakova L."/>
            <person name="Wipf D."/>
            <person name="Zambonelli A."/>
            <person name="Paolocci F."/>
            <person name="Nowrousian M."/>
            <person name="Ottonello S."/>
            <person name="Baldrian P."/>
            <person name="Spatafora J.W."/>
            <person name="Henrissat B."/>
            <person name="Nagy L.G."/>
            <person name="Aury J.M."/>
            <person name="Wincker P."/>
            <person name="Grigoriev I.V."/>
            <person name="Bonfante P."/>
            <person name="Martin F.M."/>
        </authorList>
    </citation>
    <scope>NUCLEOTIDE SEQUENCE [LARGE SCALE GENOMIC DNA]</scope>
    <source>
        <strain evidence="3 4">ATCC MYA-4762</strain>
    </source>
</reference>
<feature type="compositionally biased region" description="Low complexity" evidence="2">
    <location>
        <begin position="399"/>
        <end position="412"/>
    </location>
</feature>
<comment type="similarity">
    <text evidence="1">Belongs to the SIP5 family.</text>
</comment>
<dbReference type="PANTHER" id="PTHR31315:SF1">
    <property type="entry name" value="PROTEIN SIP5"/>
    <property type="match status" value="1"/>
</dbReference>
<feature type="compositionally biased region" description="Gly residues" evidence="2">
    <location>
        <begin position="526"/>
        <end position="551"/>
    </location>
</feature>
<dbReference type="InParanoid" id="A0A3N4LCZ1"/>
<feature type="compositionally biased region" description="Low complexity" evidence="2">
    <location>
        <begin position="18"/>
        <end position="42"/>
    </location>
</feature>
<dbReference type="OrthoDB" id="21471at2759"/>
<feature type="region of interest" description="Disordered" evidence="2">
    <location>
        <begin position="679"/>
        <end position="702"/>
    </location>
</feature>
<dbReference type="PANTHER" id="PTHR31315">
    <property type="entry name" value="PROTEIN SIP5"/>
    <property type="match status" value="1"/>
</dbReference>
<evidence type="ECO:0000256" key="1">
    <source>
        <dbReference type="ARBA" id="ARBA00010402"/>
    </source>
</evidence>
<gene>
    <name evidence="3" type="ORF">L211DRAFT_504399</name>
</gene>
<feature type="region of interest" description="Disordered" evidence="2">
    <location>
        <begin position="395"/>
        <end position="424"/>
    </location>
</feature>
<feature type="region of interest" description="Disordered" evidence="2">
    <location>
        <begin position="588"/>
        <end position="667"/>
    </location>
</feature>
<feature type="compositionally biased region" description="Polar residues" evidence="2">
    <location>
        <begin position="1"/>
        <end position="13"/>
    </location>
</feature>
<feature type="compositionally biased region" description="Low complexity" evidence="2">
    <location>
        <begin position="229"/>
        <end position="239"/>
    </location>
</feature>
<dbReference type="GO" id="GO:0005737">
    <property type="term" value="C:cytoplasm"/>
    <property type="evidence" value="ECO:0007669"/>
    <property type="project" value="TreeGrafter"/>
</dbReference>
<feature type="region of interest" description="Disordered" evidence="2">
    <location>
        <begin position="193"/>
        <end position="268"/>
    </location>
</feature>
<feature type="region of interest" description="Disordered" evidence="2">
    <location>
        <begin position="334"/>
        <end position="357"/>
    </location>
</feature>
<evidence type="ECO:0000256" key="2">
    <source>
        <dbReference type="SAM" id="MobiDB-lite"/>
    </source>
</evidence>
<feature type="compositionally biased region" description="Gly residues" evidence="2">
    <location>
        <begin position="621"/>
        <end position="633"/>
    </location>
</feature>
<name>A0A3N4LCZ1_9PEZI</name>
<evidence type="ECO:0000313" key="4">
    <source>
        <dbReference type="Proteomes" id="UP000267821"/>
    </source>
</evidence>
<accession>A0A3N4LCZ1</accession>
<feature type="compositionally biased region" description="Low complexity" evidence="2">
    <location>
        <begin position="256"/>
        <end position="268"/>
    </location>
</feature>
<dbReference type="EMBL" id="ML121568">
    <property type="protein sequence ID" value="RPB20744.1"/>
    <property type="molecule type" value="Genomic_DNA"/>
</dbReference>
<dbReference type="AlphaFoldDB" id="A0A3N4LCZ1"/>
<organism evidence="3 4">
    <name type="scientific">Terfezia boudieri ATCC MYA-4762</name>
    <dbReference type="NCBI Taxonomy" id="1051890"/>
    <lineage>
        <taxon>Eukaryota</taxon>
        <taxon>Fungi</taxon>
        <taxon>Dikarya</taxon>
        <taxon>Ascomycota</taxon>
        <taxon>Pezizomycotina</taxon>
        <taxon>Pezizomycetes</taxon>
        <taxon>Pezizales</taxon>
        <taxon>Pezizaceae</taxon>
        <taxon>Terfezia</taxon>
    </lineage>
</organism>
<dbReference type="FunCoup" id="A0A3N4LCZ1">
    <property type="interactions" value="38"/>
</dbReference>
<feature type="compositionally biased region" description="Basic and acidic residues" evidence="2">
    <location>
        <begin position="588"/>
        <end position="609"/>
    </location>
</feature>
<keyword evidence="4" id="KW-1185">Reference proteome</keyword>
<feature type="compositionally biased region" description="Gly residues" evidence="2">
    <location>
        <begin position="43"/>
        <end position="52"/>
    </location>
</feature>
<proteinExistence type="inferred from homology"/>
<dbReference type="STRING" id="1051890.A0A3N4LCZ1"/>
<dbReference type="CDD" id="cd24139">
    <property type="entry name" value="SIP5-like"/>
    <property type="match status" value="1"/>
</dbReference>
<feature type="compositionally biased region" description="Basic and acidic residues" evidence="2">
    <location>
        <begin position="89"/>
        <end position="125"/>
    </location>
</feature>
<feature type="region of interest" description="Disordered" evidence="2">
    <location>
        <begin position="86"/>
        <end position="125"/>
    </location>
</feature>
<dbReference type="InterPro" id="IPR039301">
    <property type="entry name" value="Sip5/DA2"/>
</dbReference>
<feature type="region of interest" description="Disordered" evidence="2">
    <location>
        <begin position="1"/>
        <end position="68"/>
    </location>
</feature>
<protein>
    <submittedName>
        <fullName evidence="3">Uncharacterized protein</fullName>
    </submittedName>
</protein>
<feature type="region of interest" description="Disordered" evidence="2">
    <location>
        <begin position="495"/>
        <end position="564"/>
    </location>
</feature>
<feature type="compositionally biased region" description="Low complexity" evidence="2">
    <location>
        <begin position="497"/>
        <end position="525"/>
    </location>
</feature>
<dbReference type="Proteomes" id="UP000267821">
    <property type="component" value="Unassembled WGS sequence"/>
</dbReference>
<feature type="compositionally biased region" description="Low complexity" evidence="2">
    <location>
        <begin position="647"/>
        <end position="659"/>
    </location>
</feature>
<evidence type="ECO:0000313" key="3">
    <source>
        <dbReference type="EMBL" id="RPB20744.1"/>
    </source>
</evidence>